<dbReference type="SUPFAM" id="SSF51735">
    <property type="entry name" value="NAD(P)-binding Rossmann-fold domains"/>
    <property type="match status" value="1"/>
</dbReference>
<gene>
    <name evidence="3" type="primary">lvr</name>
    <name evidence="3" type="ORF">PIL02S_01785</name>
</gene>
<dbReference type="PANTHER" id="PTHR24321">
    <property type="entry name" value="DEHYDROGENASES, SHORT CHAIN"/>
    <property type="match status" value="1"/>
</dbReference>
<dbReference type="EMBL" id="PRLG01000014">
    <property type="protein sequence ID" value="PYY29867.1"/>
    <property type="molecule type" value="Genomic_DNA"/>
</dbReference>
<evidence type="ECO:0000313" key="4">
    <source>
        <dbReference type="Proteomes" id="UP000247459"/>
    </source>
</evidence>
<evidence type="ECO:0000313" key="3">
    <source>
        <dbReference type="EMBL" id="PYY29867.1"/>
    </source>
</evidence>
<dbReference type="Proteomes" id="UP000247459">
    <property type="component" value="Unassembled WGS sequence"/>
</dbReference>
<dbReference type="PROSITE" id="PS00061">
    <property type="entry name" value="ADH_SHORT"/>
    <property type="match status" value="1"/>
</dbReference>
<protein>
    <submittedName>
        <fullName evidence="3">Levodione reductase</fullName>
        <ecNumber evidence="3">1.1.1.100</ecNumber>
    </submittedName>
</protein>
<evidence type="ECO:0000256" key="2">
    <source>
        <dbReference type="ARBA" id="ARBA00023002"/>
    </source>
</evidence>
<comment type="similarity">
    <text evidence="1">Belongs to the short-chain dehydrogenases/reductases (SDR) family.</text>
</comment>
<dbReference type="Pfam" id="PF13561">
    <property type="entry name" value="adh_short_C2"/>
    <property type="match status" value="1"/>
</dbReference>
<comment type="caution">
    <text evidence="3">The sequence shown here is derived from an EMBL/GenBank/DDBJ whole genome shotgun (WGS) entry which is preliminary data.</text>
</comment>
<dbReference type="PANTHER" id="PTHR24321:SF8">
    <property type="entry name" value="ESTRADIOL 17-BETA-DEHYDROGENASE 8-RELATED"/>
    <property type="match status" value="1"/>
</dbReference>
<dbReference type="EC" id="1.1.1.100" evidence="3"/>
<dbReference type="FunFam" id="3.40.50.720:FF:000084">
    <property type="entry name" value="Short-chain dehydrogenase reductase"/>
    <property type="match status" value="1"/>
</dbReference>
<proteinExistence type="inferred from homology"/>
<dbReference type="AlphaFoldDB" id="A0A2W0CCF9"/>
<dbReference type="InterPro" id="IPR002347">
    <property type="entry name" value="SDR_fam"/>
</dbReference>
<evidence type="ECO:0000256" key="1">
    <source>
        <dbReference type="ARBA" id="ARBA00006484"/>
    </source>
</evidence>
<dbReference type="PRINTS" id="PR00080">
    <property type="entry name" value="SDRFAMILY"/>
</dbReference>
<dbReference type="GO" id="GO:0004316">
    <property type="term" value="F:3-oxoacyl-[acyl-carrier-protein] reductase (NADPH) activity"/>
    <property type="evidence" value="ECO:0007669"/>
    <property type="project" value="UniProtKB-EC"/>
</dbReference>
<dbReference type="OrthoDB" id="306388at2"/>
<dbReference type="GO" id="GO:0008206">
    <property type="term" value="P:bile acid metabolic process"/>
    <property type="evidence" value="ECO:0007669"/>
    <property type="project" value="UniProtKB-ARBA"/>
</dbReference>
<dbReference type="PRINTS" id="PR00081">
    <property type="entry name" value="GDHRDH"/>
</dbReference>
<dbReference type="Gene3D" id="3.40.50.720">
    <property type="entry name" value="NAD(P)-binding Rossmann-like Domain"/>
    <property type="match status" value="1"/>
</dbReference>
<reference evidence="3 4" key="1">
    <citation type="submission" date="2018-01" db="EMBL/GenBank/DDBJ databases">
        <title>Genome sequence of the PGP bacterium Paenibacillus illinoisensis E3.</title>
        <authorList>
            <person name="Rolli E."/>
            <person name="Marasco R."/>
            <person name="Bessem C."/>
            <person name="Michoud G."/>
            <person name="Gaiarsa S."/>
            <person name="Borin S."/>
            <person name="Daffonchio D."/>
        </authorList>
    </citation>
    <scope>NUCLEOTIDE SEQUENCE [LARGE SCALE GENOMIC DNA]</scope>
    <source>
        <strain evidence="3 4">E3</strain>
    </source>
</reference>
<name>A0A2W0CCF9_9BACL</name>
<keyword evidence="2 3" id="KW-0560">Oxidoreductase</keyword>
<organism evidence="3 4">
    <name type="scientific">Paenibacillus illinoisensis</name>
    <dbReference type="NCBI Taxonomy" id="59845"/>
    <lineage>
        <taxon>Bacteria</taxon>
        <taxon>Bacillati</taxon>
        <taxon>Bacillota</taxon>
        <taxon>Bacilli</taxon>
        <taxon>Bacillales</taxon>
        <taxon>Paenibacillaceae</taxon>
        <taxon>Paenibacillus</taxon>
    </lineage>
</organism>
<dbReference type="RefSeq" id="WP_095357853.1">
    <property type="nucleotide sequence ID" value="NZ_JAXBDC010000001.1"/>
</dbReference>
<dbReference type="InterPro" id="IPR036291">
    <property type="entry name" value="NAD(P)-bd_dom_sf"/>
</dbReference>
<dbReference type="NCBIfam" id="NF005559">
    <property type="entry name" value="PRK07231.1"/>
    <property type="match status" value="1"/>
</dbReference>
<sequence length="262" mass="27938">MSKRFESKVVLITGAGSGLGQAAALEIAKEGAKLSLVDLNQPALEETKKLILEIAPETEVLLLTADVSDEQAVQKYVDDTVQKFGRIDGFYNNAGIEGTQAPTAEYNSKVFDKVIDINLKGVFYGMKYVLPVMKEQQSGSIVNVASVGGIRGVLNQAAYVASKHAVSGMTKNAAIEYGQYNLSINAIAPGAIMTAMVVGSLKQIGGEEGWEEAGKEFVSVNPKRRFGKPEEVGRLVAFLLSGESEFINGAVIPIDGGQSNQY</sequence>
<accession>A0A2W0CCF9</accession>
<dbReference type="InterPro" id="IPR020904">
    <property type="entry name" value="Sc_DH/Rdtase_CS"/>
</dbReference>